<dbReference type="Proteomes" id="UP001205185">
    <property type="component" value="Unassembled WGS sequence"/>
</dbReference>
<dbReference type="InterPro" id="IPR011059">
    <property type="entry name" value="Metal-dep_hydrolase_composite"/>
</dbReference>
<reference evidence="2 3" key="1">
    <citation type="submission" date="2022-06" db="EMBL/GenBank/DDBJ databases">
        <title>Genomic Encyclopedia of Archaeal and Bacterial Type Strains, Phase II (KMG-II): from individual species to whole genera.</title>
        <authorList>
            <person name="Goeker M."/>
        </authorList>
    </citation>
    <scope>NUCLEOTIDE SEQUENCE [LARGE SCALE GENOMIC DNA]</scope>
    <source>
        <strain evidence="2 3">DSM 44255</strain>
    </source>
</reference>
<evidence type="ECO:0000313" key="3">
    <source>
        <dbReference type="Proteomes" id="UP001205185"/>
    </source>
</evidence>
<dbReference type="InterPro" id="IPR006680">
    <property type="entry name" value="Amidohydro-rel"/>
</dbReference>
<gene>
    <name evidence="2" type="ORF">LV75_004300</name>
</gene>
<dbReference type="PANTHER" id="PTHR43135">
    <property type="entry name" value="ALPHA-D-RIBOSE 1-METHYLPHOSPHONATE 5-TRIPHOSPHATE DIPHOSPHATASE"/>
    <property type="match status" value="1"/>
</dbReference>
<dbReference type="SUPFAM" id="SSF51338">
    <property type="entry name" value="Composite domain of metallo-dependent hydrolases"/>
    <property type="match status" value="1"/>
</dbReference>
<dbReference type="CDD" id="cd01309">
    <property type="entry name" value="Met_dep_hydrolase_C"/>
    <property type="match status" value="1"/>
</dbReference>
<keyword evidence="3" id="KW-1185">Reference proteome</keyword>
<dbReference type="InterPro" id="IPR032466">
    <property type="entry name" value="Metal_Hydrolase"/>
</dbReference>
<dbReference type="Pfam" id="PF01979">
    <property type="entry name" value="Amidohydro_1"/>
    <property type="match status" value="1"/>
</dbReference>
<protein>
    <submittedName>
        <fullName evidence="2">Imidazolonepropionase</fullName>
    </submittedName>
</protein>
<dbReference type="Gene3D" id="3.20.20.140">
    <property type="entry name" value="Metal-dependent hydrolases"/>
    <property type="match status" value="1"/>
</dbReference>
<dbReference type="EMBL" id="JAMTCO010000010">
    <property type="protein sequence ID" value="MCP2271786.1"/>
    <property type="molecule type" value="Genomic_DNA"/>
</dbReference>
<sequence length="418" mass="44683">MFTEPGGALADRVCGVKIAVTGGYVVPIDGPPIEGGTVLFDDGKILAVGPSHEVEIPDGTEVVDASGSWVLPGFVEAHGHLGVHEEAEGWAGQDTNEMTDPNTARVKAIDAINPADEAFRDALAGGVTTVVIKPGSGNVIGGQTVAVKVWGRTVDEMLLRDPVSMKSALGENPKRVYGDKKVMPSTRLGVAAIIREALTKAQDYRARREHAAAEGQPFDRDLTNEALAKVLDGDLPWCQHAHRADDIATALRLAEEFGYRLVLNHGTEAHLLADLIAERDVPVVIGPLFTSRVKVELRQRTLRNPGILARAGVRIAITTDHPVVPINFLVHQVTLAVKEGLDADTGLRSITVNPAEMMGLGDRVGALKPGLDADVVIWSGDPLDVMSRATRVFVSGRQVYVFNDETGLGETADPYYRG</sequence>
<evidence type="ECO:0000259" key="1">
    <source>
        <dbReference type="Pfam" id="PF01979"/>
    </source>
</evidence>
<dbReference type="SUPFAM" id="SSF51556">
    <property type="entry name" value="Metallo-dependent hydrolases"/>
    <property type="match status" value="1"/>
</dbReference>
<organism evidence="2 3">
    <name type="scientific">Actinokineospora diospyrosa</name>
    <dbReference type="NCBI Taxonomy" id="103728"/>
    <lineage>
        <taxon>Bacteria</taxon>
        <taxon>Bacillati</taxon>
        <taxon>Actinomycetota</taxon>
        <taxon>Actinomycetes</taxon>
        <taxon>Pseudonocardiales</taxon>
        <taxon>Pseudonocardiaceae</taxon>
        <taxon>Actinokineospora</taxon>
    </lineage>
</organism>
<feature type="domain" description="Amidohydrolase-related" evidence="1">
    <location>
        <begin position="237"/>
        <end position="397"/>
    </location>
</feature>
<dbReference type="PANTHER" id="PTHR43135:SF3">
    <property type="entry name" value="ALPHA-D-RIBOSE 1-METHYLPHOSPHONATE 5-TRIPHOSPHATE DIPHOSPHATASE"/>
    <property type="match status" value="1"/>
</dbReference>
<dbReference type="InterPro" id="IPR051781">
    <property type="entry name" value="Metallo-dep_Hydrolase"/>
</dbReference>
<name>A0ABT1IHP4_9PSEU</name>
<evidence type="ECO:0000313" key="2">
    <source>
        <dbReference type="EMBL" id="MCP2271786.1"/>
    </source>
</evidence>
<comment type="caution">
    <text evidence="2">The sequence shown here is derived from an EMBL/GenBank/DDBJ whole genome shotgun (WGS) entry which is preliminary data.</text>
</comment>
<proteinExistence type="predicted"/>
<accession>A0ABT1IHP4</accession>